<dbReference type="EC" id="1.1.1.262" evidence="10"/>
<evidence type="ECO:0000256" key="5">
    <source>
        <dbReference type="ARBA" id="ARBA00022857"/>
    </source>
</evidence>
<dbReference type="GO" id="GO:0008615">
    <property type="term" value="P:pyridoxine biosynthetic process"/>
    <property type="evidence" value="ECO:0007669"/>
    <property type="project" value="UniProtKB-UniRule"/>
</dbReference>
<dbReference type="PANTHER" id="PTHR30004:SF5">
    <property type="entry name" value="4-HYDROXYTHREONINE-4-PHOSPHATE DEHYDROGENASE"/>
    <property type="match status" value="1"/>
</dbReference>
<evidence type="ECO:0000256" key="1">
    <source>
        <dbReference type="ARBA" id="ARBA00022490"/>
    </source>
</evidence>
<dbReference type="HOGENOM" id="CLU_040168_2_0_6"/>
<protein>
    <recommendedName>
        <fullName evidence="10">4-hydroxythreonine-4-phosphate dehydrogenase</fullName>
        <ecNumber evidence="10">1.1.1.262</ecNumber>
    </recommendedName>
    <alternativeName>
        <fullName evidence="10">4-(phosphohydroxy)-L-threonine dehydrogenase</fullName>
    </alternativeName>
</protein>
<dbReference type="STRING" id="203907.Bfl127"/>
<evidence type="ECO:0000256" key="7">
    <source>
        <dbReference type="ARBA" id="ARBA00023027"/>
    </source>
</evidence>
<dbReference type="UniPathway" id="UPA00244">
    <property type="reaction ID" value="UER00312"/>
</dbReference>
<feature type="binding site" evidence="10">
    <location>
        <position position="275"/>
    </location>
    <ligand>
        <name>a divalent metal cation</name>
        <dbReference type="ChEBI" id="CHEBI:60240"/>
        <note>ligand shared between dimeric partners</note>
    </ligand>
</feature>
<keyword evidence="4 10" id="KW-0460">Magnesium</keyword>
<keyword evidence="12" id="KW-1185">Reference proteome</keyword>
<keyword evidence="5 10" id="KW-0521">NADP</keyword>
<comment type="catalytic activity">
    <reaction evidence="10">
        <text>4-(phosphooxy)-L-threonine + NAD(+) = 3-amino-2-oxopropyl phosphate + CO2 + NADH</text>
        <dbReference type="Rhea" id="RHEA:32275"/>
        <dbReference type="ChEBI" id="CHEBI:16526"/>
        <dbReference type="ChEBI" id="CHEBI:57279"/>
        <dbReference type="ChEBI" id="CHEBI:57540"/>
        <dbReference type="ChEBI" id="CHEBI:57945"/>
        <dbReference type="ChEBI" id="CHEBI:58452"/>
        <dbReference type="EC" id="1.1.1.262"/>
    </reaction>
</comment>
<keyword evidence="9 10" id="KW-0170">Cobalt</keyword>
<evidence type="ECO:0000256" key="6">
    <source>
        <dbReference type="ARBA" id="ARBA00023002"/>
    </source>
</evidence>
<evidence type="ECO:0000256" key="9">
    <source>
        <dbReference type="ARBA" id="ARBA00023285"/>
    </source>
</evidence>
<dbReference type="InterPro" id="IPR005255">
    <property type="entry name" value="PdxA_fam"/>
</dbReference>
<comment type="subunit">
    <text evidence="10">Homodimer.</text>
</comment>
<name>Q7VQK2_BLOFL</name>
<evidence type="ECO:0000256" key="2">
    <source>
        <dbReference type="ARBA" id="ARBA00022723"/>
    </source>
</evidence>
<comment type="cofactor">
    <cofactor evidence="10">
        <name>Zn(2+)</name>
        <dbReference type="ChEBI" id="CHEBI:29105"/>
    </cofactor>
    <cofactor evidence="10">
        <name>Mg(2+)</name>
        <dbReference type="ChEBI" id="CHEBI:18420"/>
    </cofactor>
    <cofactor evidence="10">
        <name>Co(2+)</name>
        <dbReference type="ChEBI" id="CHEBI:48828"/>
    </cofactor>
    <text evidence="10">Binds 1 divalent metal cation per subunit. Can use ions such as Zn(2+), Mg(2+) or Co(2+).</text>
</comment>
<dbReference type="Proteomes" id="UP000002192">
    <property type="component" value="Chromosome"/>
</dbReference>
<dbReference type="EMBL" id="BX248583">
    <property type="protein sequence ID" value="CAD83648.1"/>
    <property type="molecule type" value="Genomic_DNA"/>
</dbReference>
<organism evidence="11 12">
    <name type="scientific">Blochmanniella floridana</name>
    <dbReference type="NCBI Taxonomy" id="203907"/>
    <lineage>
        <taxon>Bacteria</taxon>
        <taxon>Pseudomonadati</taxon>
        <taxon>Pseudomonadota</taxon>
        <taxon>Gammaproteobacteria</taxon>
        <taxon>Enterobacterales</taxon>
        <taxon>Enterobacteriaceae</taxon>
        <taxon>ant endosymbionts</taxon>
        <taxon>Candidatus Blochmanniella</taxon>
    </lineage>
</organism>
<feature type="binding site" evidence="10">
    <location>
        <position position="173"/>
    </location>
    <ligand>
        <name>a divalent metal cation</name>
        <dbReference type="ChEBI" id="CHEBI:60240"/>
        <note>ligand shared between dimeric partners</note>
    </ligand>
</feature>
<feature type="binding site" evidence="10">
    <location>
        <position position="144"/>
    </location>
    <ligand>
        <name>substrate</name>
    </ligand>
</feature>
<sequence length="342" mass="37756">MINMNQYYNQKRKRIIITPGEPAGIGPDIVIMALQKKWPVELVICADLNLLLDRAKKLQLPLTLQPYYINTTTSYKSHSASILHIPLANTVTPGQLDTTNNHYVLKTLNRAAYGCINGEFSALVTGPVNKAIINQGGISFSGHTEWLAKISKCKKTIMMLSNKKMRVALVTTHIPISAVSSYITQKSLIDSITILTQGLQKYFNILKPTIYVCGLNPHSGESGYIGQEEIKIIIPTLNHLKQKNNHCHIIGPLPADTIFQKKYLSHADVILAMYHDQGLPVLKYSGFGKSINITLGLPFIRTSVDHGSAINLSESGVVKCNSMIIAIKTAINMIKNNAKKIL</sequence>
<feature type="binding site" evidence="10">
    <location>
        <position position="292"/>
    </location>
    <ligand>
        <name>substrate</name>
    </ligand>
</feature>
<evidence type="ECO:0000256" key="10">
    <source>
        <dbReference type="HAMAP-Rule" id="MF_00536"/>
    </source>
</evidence>
<dbReference type="PANTHER" id="PTHR30004">
    <property type="entry name" value="4-HYDROXYTHREONINE-4-PHOSPHATE DEHYDROGENASE"/>
    <property type="match status" value="1"/>
</dbReference>
<dbReference type="GO" id="GO:0042823">
    <property type="term" value="P:pyridoxal phosphate biosynthetic process"/>
    <property type="evidence" value="ECO:0007669"/>
    <property type="project" value="UniProtKB-UniRule"/>
</dbReference>
<dbReference type="OrthoDB" id="9801783at2"/>
<evidence type="ECO:0000256" key="3">
    <source>
        <dbReference type="ARBA" id="ARBA00022833"/>
    </source>
</evidence>
<keyword evidence="6 10" id="KW-0560">Oxidoreductase</keyword>
<evidence type="ECO:0000313" key="11">
    <source>
        <dbReference type="EMBL" id="CAD83648.1"/>
    </source>
</evidence>
<dbReference type="NCBIfam" id="TIGR00557">
    <property type="entry name" value="pdxA"/>
    <property type="match status" value="1"/>
</dbReference>
<reference evidence="11 12" key="1">
    <citation type="journal article" date="2003" name="Proc. Natl. Acad. Sci. U.S.A.">
        <title>The genome sequence of Blochmannia floridanus: comparative analysis of reduced genomes.</title>
        <authorList>
            <person name="Gil R."/>
            <person name="Silva F.J."/>
            <person name="Zientz E."/>
            <person name="Delmotte F."/>
            <person name="Gonzalez-Candelas F."/>
            <person name="Latorre A."/>
            <person name="Rausell C."/>
            <person name="Kramerbeek J."/>
            <person name="Gadau J."/>
            <person name="Hoelldobler B."/>
            <person name="van Ham R.C.H.J."/>
            <person name="Gross R."/>
            <person name="Moya A."/>
        </authorList>
    </citation>
    <scope>NUCLEOTIDE SEQUENCE [LARGE SCALE GENOMIC DNA]</scope>
</reference>
<evidence type="ECO:0000313" key="12">
    <source>
        <dbReference type="Proteomes" id="UP000002192"/>
    </source>
</evidence>
<feature type="binding site" evidence="10">
    <location>
        <position position="143"/>
    </location>
    <ligand>
        <name>substrate</name>
    </ligand>
</feature>
<dbReference type="GO" id="GO:0005737">
    <property type="term" value="C:cytoplasm"/>
    <property type="evidence" value="ECO:0007669"/>
    <property type="project" value="UniProtKB-SubCell"/>
</dbReference>
<dbReference type="GO" id="GO:0000287">
    <property type="term" value="F:magnesium ion binding"/>
    <property type="evidence" value="ECO:0007669"/>
    <property type="project" value="UniProtKB-UniRule"/>
</dbReference>
<keyword evidence="3 10" id="KW-0862">Zinc</keyword>
<keyword evidence="1 10" id="KW-0963">Cytoplasm</keyword>
<dbReference type="Gene3D" id="3.40.718.10">
    <property type="entry name" value="Isopropylmalate Dehydrogenase"/>
    <property type="match status" value="1"/>
</dbReference>
<comment type="subcellular location">
    <subcellularLocation>
        <location evidence="10">Cytoplasm</location>
    </subcellularLocation>
</comment>
<dbReference type="HAMAP" id="MF_00536">
    <property type="entry name" value="PdxA"/>
    <property type="match status" value="1"/>
</dbReference>
<dbReference type="GO" id="GO:0051287">
    <property type="term" value="F:NAD binding"/>
    <property type="evidence" value="ECO:0007669"/>
    <property type="project" value="InterPro"/>
</dbReference>
<gene>
    <name evidence="10 11" type="primary">pdxA</name>
    <name evidence="11" type="ordered locus">Bfl127</name>
</gene>
<dbReference type="GO" id="GO:0050897">
    <property type="term" value="F:cobalt ion binding"/>
    <property type="evidence" value="ECO:0007669"/>
    <property type="project" value="UniProtKB-UniRule"/>
</dbReference>
<comment type="similarity">
    <text evidence="10">Belongs to the PdxA family.</text>
</comment>
<dbReference type="InterPro" id="IPR037510">
    <property type="entry name" value="PdxA"/>
</dbReference>
<evidence type="ECO:0000256" key="4">
    <source>
        <dbReference type="ARBA" id="ARBA00022842"/>
    </source>
</evidence>
<dbReference type="KEGG" id="bfl:Bfl127"/>
<dbReference type="eggNOG" id="COG1995">
    <property type="taxonomic scope" value="Bacteria"/>
</dbReference>
<feature type="binding site" evidence="10">
    <location>
        <position position="283"/>
    </location>
    <ligand>
        <name>substrate</name>
    </ligand>
</feature>
<dbReference type="GO" id="GO:0008270">
    <property type="term" value="F:zinc ion binding"/>
    <property type="evidence" value="ECO:0007669"/>
    <property type="project" value="UniProtKB-UniRule"/>
</dbReference>
<dbReference type="Pfam" id="PF04166">
    <property type="entry name" value="PdxA"/>
    <property type="match status" value="1"/>
</dbReference>
<dbReference type="GO" id="GO:0050570">
    <property type="term" value="F:4-hydroxythreonine-4-phosphate dehydrogenase activity"/>
    <property type="evidence" value="ECO:0007669"/>
    <property type="project" value="UniProtKB-UniRule"/>
</dbReference>
<comment type="pathway">
    <text evidence="10">Cofactor biosynthesis; pyridoxine 5'-phosphate biosynthesis; pyridoxine 5'-phosphate from D-erythrose 4-phosphate: step 4/5.</text>
</comment>
<dbReference type="AlphaFoldDB" id="Q7VQK2"/>
<accession>Q7VQK2</accession>
<comment type="miscellaneous">
    <text evidence="10">The active site is located at the dimer interface.</text>
</comment>
<feature type="binding site" evidence="10">
    <location>
        <position position="218"/>
    </location>
    <ligand>
        <name>a divalent metal cation</name>
        <dbReference type="ChEBI" id="CHEBI:60240"/>
        <note>ligand shared between dimeric partners</note>
    </ligand>
</feature>
<proteinExistence type="inferred from homology"/>
<keyword evidence="2 10" id="KW-0479">Metal-binding</keyword>
<keyword evidence="7 10" id="KW-0520">NAD</keyword>
<dbReference type="SUPFAM" id="SSF53659">
    <property type="entry name" value="Isocitrate/Isopropylmalate dehydrogenase-like"/>
    <property type="match status" value="1"/>
</dbReference>
<feature type="binding site" evidence="10">
    <location>
        <position position="301"/>
    </location>
    <ligand>
        <name>substrate</name>
    </ligand>
</feature>
<evidence type="ECO:0000256" key="8">
    <source>
        <dbReference type="ARBA" id="ARBA00023096"/>
    </source>
</evidence>
<keyword evidence="8 10" id="KW-0664">Pyridoxine biosynthesis</keyword>
<comment type="function">
    <text evidence="10">Catalyzes the NAD(P)-dependent oxidation of 4-(phosphooxy)-L-threonine (HTP) into 2-amino-3-oxo-4-(phosphooxy)butyric acid which spontaneously decarboxylates to form 3-amino-2-oxopropyl phosphate (AHAP).</text>
</comment>